<keyword evidence="3" id="KW-1185">Reference proteome</keyword>
<organism evidence="2 3">
    <name type="scientific">Volvox africanus</name>
    <dbReference type="NCBI Taxonomy" id="51714"/>
    <lineage>
        <taxon>Eukaryota</taxon>
        <taxon>Viridiplantae</taxon>
        <taxon>Chlorophyta</taxon>
        <taxon>core chlorophytes</taxon>
        <taxon>Chlorophyceae</taxon>
        <taxon>CS clade</taxon>
        <taxon>Chlamydomonadales</taxon>
        <taxon>Volvocaceae</taxon>
        <taxon>Volvox</taxon>
    </lineage>
</organism>
<evidence type="ECO:0000313" key="2">
    <source>
        <dbReference type="EMBL" id="GIL61389.1"/>
    </source>
</evidence>
<evidence type="ECO:0000313" key="3">
    <source>
        <dbReference type="Proteomes" id="UP000747399"/>
    </source>
</evidence>
<dbReference type="Proteomes" id="UP000747399">
    <property type="component" value="Unassembled WGS sequence"/>
</dbReference>
<protein>
    <submittedName>
        <fullName evidence="2">Uncharacterized protein</fullName>
    </submittedName>
</protein>
<feature type="region of interest" description="Disordered" evidence="1">
    <location>
        <begin position="123"/>
        <end position="179"/>
    </location>
</feature>
<dbReference type="AlphaFoldDB" id="A0A8J4F623"/>
<feature type="compositionally biased region" description="Polar residues" evidence="1">
    <location>
        <begin position="159"/>
        <end position="179"/>
    </location>
</feature>
<comment type="caution">
    <text evidence="2">The sequence shown here is derived from an EMBL/GenBank/DDBJ whole genome shotgun (WGS) entry which is preliminary data.</text>
</comment>
<proteinExistence type="predicted"/>
<accession>A0A8J4F623</accession>
<sequence length="420" mass="44542">MSAGLSAEQLKLRRRKKGIRLCLLVSESNSCRSAYRFLKAFLMPSLDELHLVTAVTSEKGRASALARQREVLEVEVMDCAQYHVVVKEEDYTLFESLGRYITTTVRPHIIFMASTNLCTSSAPGTNGSMSSRIVVPAARGGTGPGGSTSAGQQMLRRTPTMSRNGAPTTSSSGSSLAPISTTTTLSSTVSLGTLGSSCLALRLLPELRCAPVLLAKYNSKGPWLAATAASASTATQLTPAITSTLFPQSRPPSAAVSRSSSMRPSASGGGSLSSGGGSVMSSSSSLSSPSMGWPMRVMIDLQPNSRHVLEWLFEQFTPGHDHLFLTVSQAFDGQHNVKPSAQRLLTAFGVQAAVNSFEADKSVLAGPVNKSLPQAVMESEPDVLVLQTPRCRGVPSNIVELLYTAKTSFLVWPPDYTPSP</sequence>
<feature type="compositionally biased region" description="Low complexity" evidence="1">
    <location>
        <begin position="251"/>
        <end position="266"/>
    </location>
</feature>
<name>A0A8J4F623_9CHLO</name>
<feature type="compositionally biased region" description="Gly residues" evidence="1">
    <location>
        <begin position="267"/>
        <end position="278"/>
    </location>
</feature>
<feature type="region of interest" description="Disordered" evidence="1">
    <location>
        <begin position="242"/>
        <end position="290"/>
    </location>
</feature>
<evidence type="ECO:0000256" key="1">
    <source>
        <dbReference type="SAM" id="MobiDB-lite"/>
    </source>
</evidence>
<gene>
    <name evidence="2" type="ORF">Vafri_15846</name>
</gene>
<reference evidence="2" key="1">
    <citation type="journal article" date="2021" name="Proc. Natl. Acad. Sci. U.S.A.">
        <title>Three genomes in the algal genus Volvox reveal the fate of a haploid sex-determining region after a transition to homothallism.</title>
        <authorList>
            <person name="Yamamoto K."/>
            <person name="Hamaji T."/>
            <person name="Kawai-Toyooka H."/>
            <person name="Matsuzaki R."/>
            <person name="Takahashi F."/>
            <person name="Nishimura Y."/>
            <person name="Kawachi M."/>
            <person name="Noguchi H."/>
            <person name="Minakuchi Y."/>
            <person name="Umen J.G."/>
            <person name="Toyoda A."/>
            <person name="Nozaki H."/>
        </authorList>
    </citation>
    <scope>NUCLEOTIDE SEQUENCE</scope>
    <source>
        <strain evidence="2">NIES-3780</strain>
    </source>
</reference>
<feature type="compositionally biased region" description="Low complexity" evidence="1">
    <location>
        <begin position="279"/>
        <end position="290"/>
    </location>
</feature>
<dbReference type="EMBL" id="BNCO01000045">
    <property type="protein sequence ID" value="GIL61389.1"/>
    <property type="molecule type" value="Genomic_DNA"/>
</dbReference>